<evidence type="ECO:0000256" key="1">
    <source>
        <dbReference type="SAM" id="MobiDB-lite"/>
    </source>
</evidence>
<accession>A0A182NYD3</accession>
<protein>
    <submittedName>
        <fullName evidence="2">Uncharacterized protein</fullName>
    </submittedName>
</protein>
<feature type="compositionally biased region" description="Polar residues" evidence="1">
    <location>
        <begin position="91"/>
        <end position="106"/>
    </location>
</feature>
<proteinExistence type="predicted"/>
<dbReference type="Proteomes" id="UP000075884">
    <property type="component" value="Unassembled WGS sequence"/>
</dbReference>
<sequence length="133" mass="14982">MCRCTSENCREELTKCPEEQLTTVFVTDRSEPVPESTTLREEDFSTTSTSTTTTTTTTSTTTTTPPPRTHGRMVRFGGRRRMARPTTTTAEPQRSKPTVNSRTLQNRRGLFNPELRNRYLGRFLGSTTADPDS</sequence>
<reference evidence="3" key="1">
    <citation type="submission" date="2013-03" db="EMBL/GenBank/DDBJ databases">
        <title>The Genome Sequence of Anopheles dirus WRAIR2.</title>
        <authorList>
            <consortium name="The Broad Institute Genomics Platform"/>
            <person name="Neafsey D.E."/>
            <person name="Walton C."/>
            <person name="Walker B."/>
            <person name="Young S.K."/>
            <person name="Zeng Q."/>
            <person name="Gargeya S."/>
            <person name="Fitzgerald M."/>
            <person name="Haas B."/>
            <person name="Abouelleil A."/>
            <person name="Allen A.W."/>
            <person name="Alvarado L."/>
            <person name="Arachchi H.M."/>
            <person name="Berlin A.M."/>
            <person name="Chapman S.B."/>
            <person name="Gainer-Dewar J."/>
            <person name="Goldberg J."/>
            <person name="Griggs A."/>
            <person name="Gujja S."/>
            <person name="Hansen M."/>
            <person name="Howarth C."/>
            <person name="Imamovic A."/>
            <person name="Ireland A."/>
            <person name="Larimer J."/>
            <person name="McCowan C."/>
            <person name="Murphy C."/>
            <person name="Pearson M."/>
            <person name="Poon T.W."/>
            <person name="Priest M."/>
            <person name="Roberts A."/>
            <person name="Saif S."/>
            <person name="Shea T."/>
            <person name="Sisk P."/>
            <person name="Sykes S."/>
            <person name="Wortman J."/>
            <person name="Nusbaum C."/>
            <person name="Birren B."/>
        </authorList>
    </citation>
    <scope>NUCLEOTIDE SEQUENCE [LARGE SCALE GENOMIC DNA]</scope>
    <source>
        <strain evidence="3">WRAIR2</strain>
    </source>
</reference>
<keyword evidence="3" id="KW-1185">Reference proteome</keyword>
<dbReference type="EnsemblMetazoa" id="ADIR014833-RA">
    <property type="protein sequence ID" value="ADIR014833-PA"/>
    <property type="gene ID" value="ADIR014833"/>
</dbReference>
<organism evidence="2 3">
    <name type="scientific">Anopheles dirus</name>
    <dbReference type="NCBI Taxonomy" id="7168"/>
    <lineage>
        <taxon>Eukaryota</taxon>
        <taxon>Metazoa</taxon>
        <taxon>Ecdysozoa</taxon>
        <taxon>Arthropoda</taxon>
        <taxon>Hexapoda</taxon>
        <taxon>Insecta</taxon>
        <taxon>Pterygota</taxon>
        <taxon>Neoptera</taxon>
        <taxon>Endopterygota</taxon>
        <taxon>Diptera</taxon>
        <taxon>Nematocera</taxon>
        <taxon>Culicoidea</taxon>
        <taxon>Culicidae</taxon>
        <taxon>Anophelinae</taxon>
        <taxon>Anopheles</taxon>
    </lineage>
</organism>
<feature type="compositionally biased region" description="Low complexity" evidence="1">
    <location>
        <begin position="45"/>
        <end position="63"/>
    </location>
</feature>
<feature type="compositionally biased region" description="Basic residues" evidence="1">
    <location>
        <begin position="69"/>
        <end position="83"/>
    </location>
</feature>
<evidence type="ECO:0000313" key="3">
    <source>
        <dbReference type="Proteomes" id="UP000075884"/>
    </source>
</evidence>
<evidence type="ECO:0000313" key="2">
    <source>
        <dbReference type="EnsemblMetazoa" id="ADIR014833-PA"/>
    </source>
</evidence>
<feature type="compositionally biased region" description="Basic and acidic residues" evidence="1">
    <location>
        <begin position="28"/>
        <end position="43"/>
    </location>
</feature>
<feature type="region of interest" description="Disordered" evidence="1">
    <location>
        <begin position="26"/>
        <end position="113"/>
    </location>
</feature>
<name>A0A182NYD3_9DIPT</name>
<dbReference type="AlphaFoldDB" id="A0A182NYD3"/>
<dbReference type="VEuPathDB" id="VectorBase:ADIR014833"/>
<reference evidence="2" key="2">
    <citation type="submission" date="2020-05" db="UniProtKB">
        <authorList>
            <consortium name="EnsemblMetazoa"/>
        </authorList>
    </citation>
    <scope>IDENTIFICATION</scope>
    <source>
        <strain evidence="2">WRAIR2</strain>
    </source>
</reference>